<keyword evidence="1" id="KW-0472">Membrane</keyword>
<accession>A0A249JWY4</accession>
<evidence type="ECO:0000313" key="3">
    <source>
        <dbReference type="Proteomes" id="UP000217153"/>
    </source>
</evidence>
<dbReference type="RefSeq" id="WP_095680340.1">
    <property type="nucleotide sequence ID" value="NZ_CP016768.2"/>
</dbReference>
<organism evidence="2 3">
    <name type="scientific">Candidatus Nanopelagicus limnae</name>
    <dbReference type="NCBI Taxonomy" id="1884634"/>
    <lineage>
        <taxon>Bacteria</taxon>
        <taxon>Bacillati</taxon>
        <taxon>Actinomycetota</taxon>
        <taxon>Actinomycetes</taxon>
        <taxon>Candidatus Nanopelagicales</taxon>
        <taxon>Candidatus Nanopelagicaceae</taxon>
        <taxon>Candidatus Nanopelagicus</taxon>
    </lineage>
</organism>
<dbReference type="Proteomes" id="UP000217153">
    <property type="component" value="Chromosome"/>
</dbReference>
<dbReference type="OrthoDB" id="9858458at2"/>
<protein>
    <submittedName>
        <fullName evidence="2">Uncharacterized protein</fullName>
    </submittedName>
</protein>
<evidence type="ECO:0000256" key="1">
    <source>
        <dbReference type="SAM" id="Phobius"/>
    </source>
</evidence>
<keyword evidence="3" id="KW-1185">Reference proteome</keyword>
<reference evidence="3" key="1">
    <citation type="submission" date="2016-10" db="EMBL/GenBank/DDBJ databases">
        <title>High microdiversification within the ubiquitous acI lineage of Actinobacteria.</title>
        <authorList>
            <person name="Neuenschwander S.M."/>
            <person name="Salcher M."/>
            <person name="Ghai R."/>
            <person name="Pernthaler J."/>
        </authorList>
    </citation>
    <scope>NUCLEOTIDE SEQUENCE [LARGE SCALE GENOMIC DNA]</scope>
</reference>
<dbReference type="KEGG" id="abam:B1s21122_01480"/>
<gene>
    <name evidence="2" type="ORF">B1s21122_01480</name>
</gene>
<dbReference type="AlphaFoldDB" id="A0A249JWY4"/>
<name>A0A249JWY4_9ACTN</name>
<proteinExistence type="predicted"/>
<evidence type="ECO:0000313" key="2">
    <source>
        <dbReference type="EMBL" id="ASY09033.1"/>
    </source>
</evidence>
<feature type="transmembrane region" description="Helical" evidence="1">
    <location>
        <begin position="15"/>
        <end position="34"/>
    </location>
</feature>
<keyword evidence="1" id="KW-1133">Transmembrane helix</keyword>
<sequence length="107" mass="11875">MRRLLLAQSRGSVESFLTILPQVFVFLVMFQLIFMQFNMMADTNLSQGELARIAINGGSANYQRYPLIGGGSVLVANQQGVVKKFMDFGNISPRKVLTIAVDEDESN</sequence>
<keyword evidence="1" id="KW-0812">Transmembrane</keyword>
<dbReference type="EMBL" id="CP016768">
    <property type="protein sequence ID" value="ASY09033.1"/>
    <property type="molecule type" value="Genomic_DNA"/>
</dbReference>